<accession>A0A4D7QPZ9</accession>
<feature type="domain" description="ABC transmembrane type-1" evidence="9">
    <location>
        <begin position="74"/>
        <end position="280"/>
    </location>
</feature>
<sequence>MTLARDDIAVPSAPISRPQFDAKALIAVPGLVFMALAFAVPVLMLVGESFVDRNGFSLAGYRKVLGDPYYIGIIGNSLQLACITTAACLAIGYPAAWALARIRGAWQVILFALIFLPLTVSIVVKTFGLTIMMRRDGIINFLLVNLGFIERPMRLVFTEFSLYFGMVNVFLPFMILPLYSVMRMLDPRLLDASASLGAGPVHTFLRVTLPLTMPGIIAGGTLVFSISVAAYVTPGLLVGDRFMTMSQVMAKAYLNIRDFQLGASMAVIMLVISAALILASSYLVRTPGGERR</sequence>
<comment type="subcellular location">
    <subcellularLocation>
        <location evidence="1 8">Cell membrane</location>
        <topology evidence="1 8">Multi-pass membrane protein</topology>
    </subcellularLocation>
</comment>
<evidence type="ECO:0000313" key="11">
    <source>
        <dbReference type="Proteomes" id="UP000298588"/>
    </source>
</evidence>
<keyword evidence="6 8" id="KW-1133">Transmembrane helix</keyword>
<keyword evidence="5 8" id="KW-0812">Transmembrane</keyword>
<organism evidence="10 11">
    <name type="scientific">Phreatobacter aquaticus</name>
    <dbReference type="NCBI Taxonomy" id="2570229"/>
    <lineage>
        <taxon>Bacteria</taxon>
        <taxon>Pseudomonadati</taxon>
        <taxon>Pseudomonadota</taxon>
        <taxon>Alphaproteobacteria</taxon>
        <taxon>Hyphomicrobiales</taxon>
        <taxon>Phreatobacteraceae</taxon>
        <taxon>Phreatobacter</taxon>
    </lineage>
</organism>
<feature type="transmembrane region" description="Helical" evidence="8">
    <location>
        <begin position="216"/>
        <end position="238"/>
    </location>
</feature>
<dbReference type="PROSITE" id="PS50928">
    <property type="entry name" value="ABC_TM1"/>
    <property type="match status" value="1"/>
</dbReference>
<gene>
    <name evidence="10" type="ORF">E8L99_17115</name>
</gene>
<evidence type="ECO:0000256" key="7">
    <source>
        <dbReference type="ARBA" id="ARBA00023136"/>
    </source>
</evidence>
<dbReference type="Proteomes" id="UP000298588">
    <property type="component" value="Chromosome"/>
</dbReference>
<evidence type="ECO:0000256" key="3">
    <source>
        <dbReference type="ARBA" id="ARBA00022448"/>
    </source>
</evidence>
<dbReference type="EMBL" id="CP039865">
    <property type="protein sequence ID" value="QCK87354.1"/>
    <property type="molecule type" value="Genomic_DNA"/>
</dbReference>
<keyword evidence="4" id="KW-1003">Cell membrane</keyword>
<dbReference type="AlphaFoldDB" id="A0A4D7QPZ9"/>
<keyword evidence="7 8" id="KW-0472">Membrane</keyword>
<keyword evidence="11" id="KW-1185">Reference proteome</keyword>
<feature type="transmembrane region" description="Helical" evidence="8">
    <location>
        <begin position="160"/>
        <end position="179"/>
    </location>
</feature>
<dbReference type="Pfam" id="PF00528">
    <property type="entry name" value="BPD_transp_1"/>
    <property type="match status" value="1"/>
</dbReference>
<dbReference type="PANTHER" id="PTHR42929:SF5">
    <property type="entry name" value="ABC TRANSPORTER PERMEASE PROTEIN"/>
    <property type="match status" value="1"/>
</dbReference>
<evidence type="ECO:0000256" key="5">
    <source>
        <dbReference type="ARBA" id="ARBA00022692"/>
    </source>
</evidence>
<dbReference type="KEGG" id="paqt:E8L99_17115"/>
<dbReference type="GO" id="GO:0055085">
    <property type="term" value="P:transmembrane transport"/>
    <property type="evidence" value="ECO:0007669"/>
    <property type="project" value="InterPro"/>
</dbReference>
<keyword evidence="3 8" id="KW-0813">Transport</keyword>
<dbReference type="CDD" id="cd06261">
    <property type="entry name" value="TM_PBP2"/>
    <property type="match status" value="1"/>
</dbReference>
<dbReference type="Gene3D" id="1.10.3720.10">
    <property type="entry name" value="MetI-like"/>
    <property type="match status" value="1"/>
</dbReference>
<evidence type="ECO:0000256" key="2">
    <source>
        <dbReference type="ARBA" id="ARBA00007069"/>
    </source>
</evidence>
<protein>
    <submittedName>
        <fullName evidence="10">ABC transporter permease</fullName>
    </submittedName>
</protein>
<evidence type="ECO:0000256" key="8">
    <source>
        <dbReference type="RuleBase" id="RU363032"/>
    </source>
</evidence>
<reference evidence="10 11" key="1">
    <citation type="submission" date="2019-04" db="EMBL/GenBank/DDBJ databases">
        <title>Phreatobacter aquaticus sp. nov.</title>
        <authorList>
            <person name="Choi A."/>
            <person name="Baek K."/>
        </authorList>
    </citation>
    <scope>NUCLEOTIDE SEQUENCE [LARGE SCALE GENOMIC DNA]</scope>
    <source>
        <strain evidence="10 11">NMCR1094</strain>
    </source>
</reference>
<dbReference type="GO" id="GO:0005886">
    <property type="term" value="C:plasma membrane"/>
    <property type="evidence" value="ECO:0007669"/>
    <property type="project" value="UniProtKB-SubCell"/>
</dbReference>
<feature type="transmembrane region" description="Helical" evidence="8">
    <location>
        <begin position="259"/>
        <end position="284"/>
    </location>
</feature>
<dbReference type="RefSeq" id="WP_137100683.1">
    <property type="nucleotide sequence ID" value="NZ_CP039865.1"/>
</dbReference>
<dbReference type="SUPFAM" id="SSF161098">
    <property type="entry name" value="MetI-like"/>
    <property type="match status" value="1"/>
</dbReference>
<proteinExistence type="inferred from homology"/>
<evidence type="ECO:0000256" key="1">
    <source>
        <dbReference type="ARBA" id="ARBA00004651"/>
    </source>
</evidence>
<feature type="transmembrane region" description="Helical" evidence="8">
    <location>
        <begin position="24"/>
        <end position="47"/>
    </location>
</feature>
<dbReference type="InterPro" id="IPR035906">
    <property type="entry name" value="MetI-like_sf"/>
</dbReference>
<feature type="transmembrane region" description="Helical" evidence="8">
    <location>
        <begin position="68"/>
        <end position="93"/>
    </location>
</feature>
<name>A0A4D7QPZ9_9HYPH</name>
<evidence type="ECO:0000259" key="9">
    <source>
        <dbReference type="PROSITE" id="PS50928"/>
    </source>
</evidence>
<comment type="similarity">
    <text evidence="2">Belongs to the binding-protein-dependent transport system permease family. CysTW subfamily.</text>
</comment>
<evidence type="ECO:0000313" key="10">
    <source>
        <dbReference type="EMBL" id="QCK87354.1"/>
    </source>
</evidence>
<dbReference type="PANTHER" id="PTHR42929">
    <property type="entry name" value="INNER MEMBRANE ABC TRANSPORTER PERMEASE PROTEIN YDCU-RELATED-RELATED"/>
    <property type="match status" value="1"/>
</dbReference>
<evidence type="ECO:0000256" key="6">
    <source>
        <dbReference type="ARBA" id="ARBA00022989"/>
    </source>
</evidence>
<evidence type="ECO:0000256" key="4">
    <source>
        <dbReference type="ARBA" id="ARBA00022475"/>
    </source>
</evidence>
<dbReference type="OrthoDB" id="9807047at2"/>
<feature type="transmembrane region" description="Helical" evidence="8">
    <location>
        <begin position="105"/>
        <end position="124"/>
    </location>
</feature>
<dbReference type="InterPro" id="IPR000515">
    <property type="entry name" value="MetI-like"/>
</dbReference>